<dbReference type="NCBIfam" id="TIGR02937">
    <property type="entry name" value="sigma70-ECF"/>
    <property type="match status" value="1"/>
</dbReference>
<protein>
    <submittedName>
        <fullName evidence="8">RNA polymerase sigma factor</fullName>
    </submittedName>
</protein>
<keyword evidence="2" id="KW-0805">Transcription regulation</keyword>
<dbReference type="Gene3D" id="1.10.10.10">
    <property type="entry name" value="Winged helix-like DNA-binding domain superfamily/Winged helix DNA-binding domain"/>
    <property type="match status" value="1"/>
</dbReference>
<dbReference type="GO" id="GO:0003677">
    <property type="term" value="F:DNA binding"/>
    <property type="evidence" value="ECO:0007669"/>
    <property type="project" value="UniProtKB-KW"/>
</dbReference>
<organism evidence="8 9">
    <name type="scientific">Candidatus Methylophosphatis roskildensis</name>
    <dbReference type="NCBI Taxonomy" id="2899263"/>
    <lineage>
        <taxon>Bacteria</taxon>
        <taxon>Pseudomonadati</taxon>
        <taxon>Pseudomonadota</taxon>
        <taxon>Betaproteobacteria</taxon>
        <taxon>Nitrosomonadales</taxon>
        <taxon>Sterolibacteriaceae</taxon>
        <taxon>Candidatus Methylophosphatis</taxon>
    </lineage>
</organism>
<evidence type="ECO:0000256" key="2">
    <source>
        <dbReference type="ARBA" id="ARBA00023015"/>
    </source>
</evidence>
<proteinExistence type="inferred from homology"/>
<dbReference type="PANTHER" id="PTHR43133:SF8">
    <property type="entry name" value="RNA POLYMERASE SIGMA FACTOR HI_1459-RELATED"/>
    <property type="match status" value="1"/>
</dbReference>
<dbReference type="AlphaFoldDB" id="A0A9D7E0M3"/>
<dbReference type="SUPFAM" id="SSF88946">
    <property type="entry name" value="Sigma2 domain of RNA polymerase sigma factors"/>
    <property type="match status" value="1"/>
</dbReference>
<dbReference type="InterPro" id="IPR007630">
    <property type="entry name" value="RNA_pol_sigma70_r4"/>
</dbReference>
<dbReference type="InterPro" id="IPR013324">
    <property type="entry name" value="RNA_pol_sigma_r3/r4-like"/>
</dbReference>
<evidence type="ECO:0000259" key="7">
    <source>
        <dbReference type="Pfam" id="PF04545"/>
    </source>
</evidence>
<dbReference type="InterPro" id="IPR013325">
    <property type="entry name" value="RNA_pol_sigma_r2"/>
</dbReference>
<dbReference type="PANTHER" id="PTHR43133">
    <property type="entry name" value="RNA POLYMERASE ECF-TYPE SIGMA FACTO"/>
    <property type="match status" value="1"/>
</dbReference>
<accession>A0A9D7E0M3</accession>
<dbReference type="GO" id="GO:0006352">
    <property type="term" value="P:DNA-templated transcription initiation"/>
    <property type="evidence" value="ECO:0007669"/>
    <property type="project" value="InterPro"/>
</dbReference>
<evidence type="ECO:0000256" key="1">
    <source>
        <dbReference type="ARBA" id="ARBA00010641"/>
    </source>
</evidence>
<dbReference type="CDD" id="cd06171">
    <property type="entry name" value="Sigma70_r4"/>
    <property type="match status" value="1"/>
</dbReference>
<keyword evidence="5" id="KW-0804">Transcription</keyword>
<evidence type="ECO:0000256" key="3">
    <source>
        <dbReference type="ARBA" id="ARBA00023082"/>
    </source>
</evidence>
<name>A0A9D7E0M3_9PROT</name>
<gene>
    <name evidence="8" type="ORF">IPH26_16270</name>
</gene>
<feature type="domain" description="RNA polymerase sigma-70 region 2" evidence="6">
    <location>
        <begin position="25"/>
        <end position="92"/>
    </location>
</feature>
<keyword evidence="4" id="KW-0238">DNA-binding</keyword>
<dbReference type="NCBIfam" id="NF009166">
    <property type="entry name" value="PRK12513.1"/>
    <property type="match status" value="1"/>
</dbReference>
<keyword evidence="3" id="KW-0731">Sigma factor</keyword>
<dbReference type="GO" id="GO:0016987">
    <property type="term" value="F:sigma factor activity"/>
    <property type="evidence" value="ECO:0007669"/>
    <property type="project" value="UniProtKB-KW"/>
</dbReference>
<dbReference type="Gene3D" id="1.10.1740.10">
    <property type="match status" value="1"/>
</dbReference>
<sequence>MDVERSDEALMLAYRDGDARAFEFLYQRHRSRLYRWLTHQCGSAGIAEELYQDIWLKVINARDGYQVSARFTTWLFRIAHNRLVDHWRASGRAPSAVGPPDDDDADDPLDLVAGSPLDEPHNEFERKRLGAALIRQIEALPAVQRETFLLAQETDMTLEEIASITGVNRETAKSRMRYALAKLRDGLRDWQ</sequence>
<comment type="caution">
    <text evidence="8">The sequence shown here is derived from an EMBL/GenBank/DDBJ whole genome shotgun (WGS) entry which is preliminary data.</text>
</comment>
<evidence type="ECO:0000259" key="6">
    <source>
        <dbReference type="Pfam" id="PF04542"/>
    </source>
</evidence>
<feature type="domain" description="RNA polymerase sigma-70 region 4" evidence="7">
    <location>
        <begin position="138"/>
        <end position="184"/>
    </location>
</feature>
<dbReference type="Pfam" id="PF04545">
    <property type="entry name" value="Sigma70_r4"/>
    <property type="match status" value="1"/>
</dbReference>
<dbReference type="InterPro" id="IPR014284">
    <property type="entry name" value="RNA_pol_sigma-70_dom"/>
</dbReference>
<evidence type="ECO:0000256" key="4">
    <source>
        <dbReference type="ARBA" id="ARBA00023125"/>
    </source>
</evidence>
<dbReference type="EMBL" id="JADJEV010000004">
    <property type="protein sequence ID" value="MBK6974428.1"/>
    <property type="molecule type" value="Genomic_DNA"/>
</dbReference>
<dbReference type="InterPro" id="IPR039425">
    <property type="entry name" value="RNA_pol_sigma-70-like"/>
</dbReference>
<evidence type="ECO:0000256" key="5">
    <source>
        <dbReference type="ARBA" id="ARBA00023163"/>
    </source>
</evidence>
<dbReference type="InterPro" id="IPR007627">
    <property type="entry name" value="RNA_pol_sigma70_r2"/>
</dbReference>
<comment type="similarity">
    <text evidence="1">Belongs to the sigma-70 factor family. ECF subfamily.</text>
</comment>
<dbReference type="Pfam" id="PF04542">
    <property type="entry name" value="Sigma70_r2"/>
    <property type="match status" value="1"/>
</dbReference>
<reference evidence="8" key="1">
    <citation type="submission" date="2020-10" db="EMBL/GenBank/DDBJ databases">
        <title>Connecting structure to function with the recovery of over 1000 high-quality activated sludge metagenome-assembled genomes encoding full-length rRNA genes using long-read sequencing.</title>
        <authorList>
            <person name="Singleton C.M."/>
            <person name="Petriglieri F."/>
            <person name="Kristensen J.M."/>
            <person name="Kirkegaard R.H."/>
            <person name="Michaelsen T.Y."/>
            <person name="Andersen M.H."/>
            <person name="Karst S.M."/>
            <person name="Dueholm M.S."/>
            <person name="Nielsen P.H."/>
            <person name="Albertsen M."/>
        </authorList>
    </citation>
    <scope>NUCLEOTIDE SEQUENCE</scope>
    <source>
        <strain evidence="8">Bjer_18-Q3-R1-45_BAT3C.347</strain>
    </source>
</reference>
<evidence type="ECO:0000313" key="8">
    <source>
        <dbReference type="EMBL" id="MBK6974428.1"/>
    </source>
</evidence>
<evidence type="ECO:0000313" key="9">
    <source>
        <dbReference type="Proteomes" id="UP000807785"/>
    </source>
</evidence>
<dbReference type="InterPro" id="IPR036388">
    <property type="entry name" value="WH-like_DNA-bd_sf"/>
</dbReference>
<dbReference type="Proteomes" id="UP000807785">
    <property type="component" value="Unassembled WGS sequence"/>
</dbReference>
<dbReference type="SUPFAM" id="SSF88659">
    <property type="entry name" value="Sigma3 and sigma4 domains of RNA polymerase sigma factors"/>
    <property type="match status" value="1"/>
</dbReference>